<gene>
    <name evidence="1" type="ORF">N1851_023185</name>
</gene>
<evidence type="ECO:0000313" key="1">
    <source>
        <dbReference type="EMBL" id="KAK0139909.1"/>
    </source>
</evidence>
<dbReference type="Proteomes" id="UP001174136">
    <property type="component" value="Unassembled WGS sequence"/>
</dbReference>
<dbReference type="EMBL" id="JAOPHQ010004282">
    <property type="protein sequence ID" value="KAK0139909.1"/>
    <property type="molecule type" value="Genomic_DNA"/>
</dbReference>
<dbReference type="AlphaFoldDB" id="A0AA47MH02"/>
<proteinExistence type="predicted"/>
<reference evidence="1" key="1">
    <citation type="journal article" date="2023" name="Front. Mar. Sci.">
        <title>A new Merluccius polli reference genome to investigate the effects of global change in West African waters.</title>
        <authorList>
            <person name="Mateo J.L."/>
            <person name="Blanco-Fernandez C."/>
            <person name="Garcia-Vazquez E."/>
            <person name="Machado-Schiaffino G."/>
        </authorList>
    </citation>
    <scope>NUCLEOTIDE SEQUENCE</scope>
    <source>
        <strain evidence="1">C29</strain>
        <tissue evidence="1">Fin</tissue>
    </source>
</reference>
<sequence length="250" mass="28714">MSLNFLHLNPDKTEIILFGPDKCVTAVDQFIGPLRNYIKPTAKNLGIIFDQHMTFDLHVTKLVQSCFLQLRNVAKIKRFLSSSDLEQLIHSFIFSRLDHCNSLYTCLSQAVLNRLQLVQNAAARLLTRTSRRSNITPVLASLHWLPVKFRINYKIWHFMTLPPVTFQSSLFLIPLLESIIFPTPTPRPLRSSNLGLLSVPRSTCKSKGDRAFAVLAPTLWNSLPHSLRLTEFLDSFKRLLKTHLYREAFL</sequence>
<name>A0AA47MH02_MERPO</name>
<evidence type="ECO:0008006" key="3">
    <source>
        <dbReference type="Google" id="ProtNLM"/>
    </source>
</evidence>
<dbReference type="PANTHER" id="PTHR33332">
    <property type="entry name" value="REVERSE TRANSCRIPTASE DOMAIN-CONTAINING PROTEIN"/>
    <property type="match status" value="1"/>
</dbReference>
<keyword evidence="2" id="KW-1185">Reference proteome</keyword>
<protein>
    <recommendedName>
        <fullName evidence="3">Reverse transcriptase domain-containing protein</fullName>
    </recommendedName>
</protein>
<evidence type="ECO:0000313" key="2">
    <source>
        <dbReference type="Proteomes" id="UP001174136"/>
    </source>
</evidence>
<accession>A0AA47MH02</accession>
<comment type="caution">
    <text evidence="1">The sequence shown here is derived from an EMBL/GenBank/DDBJ whole genome shotgun (WGS) entry which is preliminary data.</text>
</comment>
<organism evidence="1 2">
    <name type="scientific">Merluccius polli</name>
    <name type="common">Benguela hake</name>
    <name type="synonym">Merluccius cadenati</name>
    <dbReference type="NCBI Taxonomy" id="89951"/>
    <lineage>
        <taxon>Eukaryota</taxon>
        <taxon>Metazoa</taxon>
        <taxon>Chordata</taxon>
        <taxon>Craniata</taxon>
        <taxon>Vertebrata</taxon>
        <taxon>Euteleostomi</taxon>
        <taxon>Actinopterygii</taxon>
        <taxon>Neopterygii</taxon>
        <taxon>Teleostei</taxon>
        <taxon>Neoteleostei</taxon>
        <taxon>Acanthomorphata</taxon>
        <taxon>Zeiogadaria</taxon>
        <taxon>Gadariae</taxon>
        <taxon>Gadiformes</taxon>
        <taxon>Gadoidei</taxon>
        <taxon>Merlucciidae</taxon>
        <taxon>Merluccius</taxon>
    </lineage>
</organism>